<dbReference type="EMBL" id="CP029550">
    <property type="protein sequence ID" value="AWN43605.1"/>
    <property type="molecule type" value="Genomic_DNA"/>
</dbReference>
<name>A0A2U8WBS2_9HYPH</name>
<sequence>MEDPNYFRDVLLNMEWIRNRDERRVRFSAVCTAGVPDYQTEYPEGHRLSCFPRCYDGSTHRPIGSRAADAGEAGPLTEAYTWDAVLSLLKRALDRKHGRAEAA</sequence>
<dbReference type="Proteomes" id="UP000245926">
    <property type="component" value="Chromosome"/>
</dbReference>
<evidence type="ECO:0000313" key="2">
    <source>
        <dbReference type="Proteomes" id="UP000245926"/>
    </source>
</evidence>
<dbReference type="KEGG" id="mets:DK389_27730"/>
<protein>
    <submittedName>
        <fullName evidence="1">Uncharacterized protein</fullName>
    </submittedName>
</protein>
<gene>
    <name evidence="1" type="ORF">DK389_27730</name>
</gene>
<reference evidence="2" key="1">
    <citation type="submission" date="2018-05" db="EMBL/GenBank/DDBJ databases">
        <title>Complete Genome Sequence of Methylobacterium sp. 17SD2-17.</title>
        <authorList>
            <person name="Srinivasan S."/>
        </authorList>
    </citation>
    <scope>NUCLEOTIDE SEQUENCE [LARGE SCALE GENOMIC DNA]</scope>
    <source>
        <strain evidence="2">17SD2-17</strain>
    </source>
</reference>
<proteinExistence type="predicted"/>
<keyword evidence="2" id="KW-1185">Reference proteome</keyword>
<organism evidence="1 2">
    <name type="scientific">Methylobacterium durans</name>
    <dbReference type="NCBI Taxonomy" id="2202825"/>
    <lineage>
        <taxon>Bacteria</taxon>
        <taxon>Pseudomonadati</taxon>
        <taxon>Pseudomonadota</taxon>
        <taxon>Alphaproteobacteria</taxon>
        <taxon>Hyphomicrobiales</taxon>
        <taxon>Methylobacteriaceae</taxon>
        <taxon>Methylobacterium</taxon>
    </lineage>
</organism>
<dbReference type="AlphaFoldDB" id="A0A2U8WBS2"/>
<accession>A0A2U8WBS2</accession>
<dbReference type="OrthoDB" id="7995185at2"/>
<evidence type="ECO:0000313" key="1">
    <source>
        <dbReference type="EMBL" id="AWN43605.1"/>
    </source>
</evidence>